<dbReference type="AlphaFoldDB" id="A0A9X7YPA3"/>
<name>A0A9X7YPA3_9GAMM</name>
<dbReference type="EMBL" id="CP046056">
    <property type="protein sequence ID" value="QQD23817.1"/>
    <property type="molecule type" value="Genomic_DNA"/>
</dbReference>
<gene>
    <name evidence="1" type="ORF">GJQ55_04685</name>
</gene>
<sequence>MSYSLSRSEHLATLKLSNHQRFQHFVDKVTEHGEIWSLANADGWVTLTSEGDNCLPVWPHPDYAAEWATGDWADCQPKSVPLAQWLERWTKGLTADETLLVVFPNLKEEALLAEPGELDEALREAQE</sequence>
<accession>A0A9X7YPA3</accession>
<evidence type="ECO:0000313" key="2">
    <source>
        <dbReference type="Proteomes" id="UP000596074"/>
    </source>
</evidence>
<dbReference type="Proteomes" id="UP000596074">
    <property type="component" value="Chromosome"/>
</dbReference>
<organism evidence="1 2">
    <name type="scientific">Venatoribacter cucullus</name>
    <dbReference type="NCBI Taxonomy" id="2661630"/>
    <lineage>
        <taxon>Bacteria</taxon>
        <taxon>Pseudomonadati</taxon>
        <taxon>Pseudomonadota</taxon>
        <taxon>Gammaproteobacteria</taxon>
        <taxon>Oceanospirillales</taxon>
        <taxon>Oceanospirillaceae</taxon>
        <taxon>Venatoribacter</taxon>
    </lineage>
</organism>
<dbReference type="RefSeq" id="WP_228346358.1">
    <property type="nucleotide sequence ID" value="NZ_CP046056.1"/>
</dbReference>
<evidence type="ECO:0000313" key="1">
    <source>
        <dbReference type="EMBL" id="QQD23817.1"/>
    </source>
</evidence>
<proteinExistence type="predicted"/>
<dbReference type="InterPro" id="IPR021284">
    <property type="entry name" value="DUF2750"/>
</dbReference>
<protein>
    <submittedName>
        <fullName evidence="1">DUF2750 domain-containing protein</fullName>
    </submittedName>
</protein>
<reference evidence="1 2" key="1">
    <citation type="submission" date="2019-11" db="EMBL/GenBank/DDBJ databases">
        <title>Venatorbacter sp. nov. a predator of Campylobacter and other Gram-negative bacteria.</title>
        <authorList>
            <person name="Saeedi A."/>
            <person name="Cummings N.J."/>
            <person name="Connerton I.F."/>
            <person name="Connerton P.L."/>
        </authorList>
    </citation>
    <scope>NUCLEOTIDE SEQUENCE [LARGE SCALE GENOMIC DNA]</scope>
    <source>
        <strain evidence="1">XL5</strain>
    </source>
</reference>
<dbReference type="KEGG" id="vcw:GJQ55_04685"/>
<keyword evidence="2" id="KW-1185">Reference proteome</keyword>
<dbReference type="Pfam" id="PF11042">
    <property type="entry name" value="DUF2750"/>
    <property type="match status" value="1"/>
</dbReference>